<evidence type="ECO:0000256" key="2">
    <source>
        <dbReference type="ARBA" id="ARBA00022448"/>
    </source>
</evidence>
<dbReference type="STRING" id="653667.S9X9M7"/>
<dbReference type="InterPro" id="IPR036322">
    <property type="entry name" value="WD40_repeat_dom_sf"/>
</dbReference>
<protein>
    <submittedName>
        <fullName evidence="9">Nucleoporin Nup82</fullName>
    </submittedName>
</protein>
<dbReference type="PANTHER" id="PTHR13257:SF0">
    <property type="entry name" value="NUCLEAR PORE COMPLEX PROTEIN NUP88"/>
    <property type="match status" value="1"/>
</dbReference>
<dbReference type="OrthoDB" id="341482at2759"/>
<dbReference type="RefSeq" id="XP_013024944.1">
    <property type="nucleotide sequence ID" value="XM_013169490.1"/>
</dbReference>
<dbReference type="Proteomes" id="UP000015464">
    <property type="component" value="Unassembled WGS sequence"/>
</dbReference>
<dbReference type="SUPFAM" id="SSF50978">
    <property type="entry name" value="WD40 repeat-like"/>
    <property type="match status" value="1"/>
</dbReference>
<keyword evidence="8" id="KW-1133">Transmembrane helix</keyword>
<dbReference type="InterPro" id="IPR019321">
    <property type="entry name" value="Nucleoporin_Nup88"/>
</dbReference>
<dbReference type="AlphaFoldDB" id="S9X9M7"/>
<keyword evidence="2" id="KW-0813">Transport</keyword>
<dbReference type="GO" id="GO:0017056">
    <property type="term" value="F:structural constituent of nuclear pore"/>
    <property type="evidence" value="ECO:0007669"/>
    <property type="project" value="InterPro"/>
</dbReference>
<dbReference type="GeneID" id="25035549"/>
<keyword evidence="7" id="KW-0539">Nucleus</keyword>
<dbReference type="GO" id="GO:0000056">
    <property type="term" value="P:ribosomal small subunit export from nucleus"/>
    <property type="evidence" value="ECO:0007669"/>
    <property type="project" value="InterPro"/>
</dbReference>
<reference evidence="9 10" key="1">
    <citation type="journal article" date="2011" name="Science">
        <title>Comparative functional genomics of the fission yeasts.</title>
        <authorList>
            <person name="Rhind N."/>
            <person name="Chen Z."/>
            <person name="Yassour M."/>
            <person name="Thompson D.A."/>
            <person name="Haas B.J."/>
            <person name="Habib N."/>
            <person name="Wapinski I."/>
            <person name="Roy S."/>
            <person name="Lin M.F."/>
            <person name="Heiman D.I."/>
            <person name="Young S.K."/>
            <person name="Furuya K."/>
            <person name="Guo Y."/>
            <person name="Pidoux A."/>
            <person name="Chen H.M."/>
            <person name="Robbertse B."/>
            <person name="Goldberg J.M."/>
            <person name="Aoki K."/>
            <person name="Bayne E.H."/>
            <person name="Berlin A.M."/>
            <person name="Desjardins C.A."/>
            <person name="Dobbs E."/>
            <person name="Dukaj L."/>
            <person name="Fan L."/>
            <person name="FitzGerald M.G."/>
            <person name="French C."/>
            <person name="Gujja S."/>
            <person name="Hansen K."/>
            <person name="Keifenheim D."/>
            <person name="Levin J.Z."/>
            <person name="Mosher R.A."/>
            <person name="Mueller C.A."/>
            <person name="Pfiffner J."/>
            <person name="Priest M."/>
            <person name="Russ C."/>
            <person name="Smialowska A."/>
            <person name="Swoboda P."/>
            <person name="Sykes S.M."/>
            <person name="Vaughn M."/>
            <person name="Vengrova S."/>
            <person name="Yoder R."/>
            <person name="Zeng Q."/>
            <person name="Allshire R."/>
            <person name="Baulcombe D."/>
            <person name="Birren B.W."/>
            <person name="Brown W."/>
            <person name="Ekwall K."/>
            <person name="Kellis M."/>
            <person name="Leatherwood J."/>
            <person name="Levin H."/>
            <person name="Margalit H."/>
            <person name="Martienssen R."/>
            <person name="Nieduszynski C.A."/>
            <person name="Spatafora J.W."/>
            <person name="Friedman N."/>
            <person name="Dalgaard J.Z."/>
            <person name="Baumann P."/>
            <person name="Niki H."/>
            <person name="Regev A."/>
            <person name="Nusbaum C."/>
        </authorList>
    </citation>
    <scope>NUCLEOTIDE SEQUENCE [LARGE SCALE GENOMIC DNA]</scope>
    <source>
        <strain evidence="10">OY26 / ATCC MYA-4695 / CBS 11777 / NBRC 106824 / NRRL Y48691</strain>
    </source>
</reference>
<dbReference type="OMA" id="WHPLGVH"/>
<keyword evidence="10" id="KW-1185">Reference proteome</keyword>
<evidence type="ECO:0000256" key="3">
    <source>
        <dbReference type="ARBA" id="ARBA00022816"/>
    </source>
</evidence>
<keyword evidence="4" id="KW-0653">Protein transport</keyword>
<gene>
    <name evidence="9" type="ORF">SPOG_01218</name>
</gene>
<comment type="subcellular location">
    <subcellularLocation>
        <location evidence="1">Nucleus</location>
        <location evidence="1">Nuclear pore complex</location>
    </subcellularLocation>
</comment>
<proteinExistence type="predicted"/>
<sequence length="836" mass="94230">MSKHCVFLQIFVSMFTVFGTVLWFRNHVTKRSQSRNWTPNMSQHLSWTDLLEKHPAFKSIHVAADDWEPLPKQVCAFDTKLYVAVGHEVRLIDCDLVKQNKGGSEATSFTKLTHPELNFTIYQLVISPNGRFLAVIGKSKIVVLGLRSKAESKASSSFSRPPSNASGIFGGASTFSFGGLQGQMINSSETPIYYAGIINLDSPIICVRFHPLGRSGRSLVVLNETHLTLYELENGYLNPDYIIPLSFSEKPFNSFDVDSEEHIPVSFTFNHSSRGWGAFLVYILTNSGDIYALCPVMPANTIISRAMLQQLSSEITEYHRNHVESENARQHVRWITKLIGDAALSSELQFPSGCSLEDSYEFSNFSNVYALQRPDDFTFLPALQGPFLIQPLVSEDFSDDCCDIVSLGTPIIDVIVVSNSYGQVDLFLSPSKIFGKWTLPSHNNEPYKPLVLSPVHTLQLSTKTSYTILHRDNYSPFNITVYHANGAHAVNVETWVRNLRLLYENKLELKNAREKKELLDILSSIPDSTEVVERVNTNPLNTSPDPVVGCLQVKHPSLGSAFLCLTKHRQVTVIDESEFLDVPTIGNVLKNEDLASSFDASQISMKGNDKSRSGMYQSLLLQSPFANPIIQTSPERLIVPPELGGKLSVSPYSLRFLGTVVSRMREHLDLIYQGNLALHYRLTLQKEEFIRQHDHISKLEKRATLALEKDWLAERFAELEKNAMECEGRVDVVLQRYMNIHSPDLSDQEKAFMKEIERYRERVLGERGIERKLQNLKPLLQRGNIPSKTMFSKSVARSPSLDAQPIALDQLKQLLAQQNKSIHIMKAKVVSLQKKI</sequence>
<dbReference type="GO" id="GO:0005643">
    <property type="term" value="C:nuclear pore"/>
    <property type="evidence" value="ECO:0007669"/>
    <property type="project" value="UniProtKB-SubCell"/>
</dbReference>
<evidence type="ECO:0000256" key="4">
    <source>
        <dbReference type="ARBA" id="ARBA00022927"/>
    </source>
</evidence>
<keyword evidence="8" id="KW-0812">Transmembrane</keyword>
<keyword evidence="8" id="KW-0472">Membrane</keyword>
<keyword evidence="6" id="KW-0906">Nuclear pore complex</keyword>
<keyword evidence="3" id="KW-0509">mRNA transport</keyword>
<dbReference type="Pfam" id="PF10168">
    <property type="entry name" value="Nup88"/>
    <property type="match status" value="1"/>
</dbReference>
<dbReference type="GO" id="GO:0006606">
    <property type="term" value="P:protein import into nucleus"/>
    <property type="evidence" value="ECO:0007669"/>
    <property type="project" value="TreeGrafter"/>
</dbReference>
<dbReference type="InterPro" id="IPR037700">
    <property type="entry name" value="NUP88/NUP82"/>
</dbReference>
<evidence type="ECO:0000313" key="9">
    <source>
        <dbReference type="EMBL" id="EPY50461.1"/>
    </source>
</evidence>
<evidence type="ECO:0000256" key="6">
    <source>
        <dbReference type="ARBA" id="ARBA00023132"/>
    </source>
</evidence>
<organism evidence="9 10">
    <name type="scientific">Schizosaccharomyces cryophilus (strain OY26 / ATCC MYA-4695 / CBS 11777 / NBRC 106824 / NRRL Y48691)</name>
    <name type="common">Fission yeast</name>
    <dbReference type="NCBI Taxonomy" id="653667"/>
    <lineage>
        <taxon>Eukaryota</taxon>
        <taxon>Fungi</taxon>
        <taxon>Dikarya</taxon>
        <taxon>Ascomycota</taxon>
        <taxon>Taphrinomycotina</taxon>
        <taxon>Schizosaccharomycetes</taxon>
        <taxon>Schizosaccharomycetales</taxon>
        <taxon>Schizosaccharomycetaceae</taxon>
        <taxon>Schizosaccharomyces</taxon>
    </lineage>
</organism>
<dbReference type="GO" id="GO:0006406">
    <property type="term" value="P:mRNA export from nucleus"/>
    <property type="evidence" value="ECO:0007669"/>
    <property type="project" value="TreeGrafter"/>
</dbReference>
<evidence type="ECO:0000256" key="7">
    <source>
        <dbReference type="ARBA" id="ARBA00023242"/>
    </source>
</evidence>
<dbReference type="HOGENOM" id="CLU_006117_0_0_1"/>
<dbReference type="eggNOG" id="ENOG502QUNM">
    <property type="taxonomic scope" value="Eukaryota"/>
</dbReference>
<feature type="transmembrane region" description="Helical" evidence="8">
    <location>
        <begin position="6"/>
        <end position="24"/>
    </location>
</feature>
<evidence type="ECO:0000313" key="10">
    <source>
        <dbReference type="Proteomes" id="UP000015464"/>
    </source>
</evidence>
<keyword evidence="5" id="KW-0811">Translocation</keyword>
<evidence type="ECO:0000256" key="5">
    <source>
        <dbReference type="ARBA" id="ARBA00023010"/>
    </source>
</evidence>
<name>S9X9M7_SCHCR</name>
<dbReference type="EMBL" id="KE546993">
    <property type="protein sequence ID" value="EPY50461.1"/>
    <property type="molecule type" value="Genomic_DNA"/>
</dbReference>
<accession>S9X9M7</accession>
<dbReference type="PANTHER" id="PTHR13257">
    <property type="entry name" value="NUCLEOPORIN NUP84-RELATED"/>
    <property type="match status" value="1"/>
</dbReference>
<evidence type="ECO:0000256" key="8">
    <source>
        <dbReference type="SAM" id="Phobius"/>
    </source>
</evidence>
<evidence type="ECO:0000256" key="1">
    <source>
        <dbReference type="ARBA" id="ARBA00004567"/>
    </source>
</evidence>
<dbReference type="GO" id="GO:0000055">
    <property type="term" value="P:ribosomal large subunit export from nucleus"/>
    <property type="evidence" value="ECO:0007669"/>
    <property type="project" value="InterPro"/>
</dbReference>